<dbReference type="InterPro" id="IPR023214">
    <property type="entry name" value="HAD_sf"/>
</dbReference>
<dbReference type="InterPro" id="IPR036412">
    <property type="entry name" value="HAD-like_sf"/>
</dbReference>
<evidence type="ECO:0000256" key="1">
    <source>
        <dbReference type="SAM" id="MobiDB-lite"/>
    </source>
</evidence>
<dbReference type="InterPro" id="IPR023198">
    <property type="entry name" value="PGP-like_dom2"/>
</dbReference>
<dbReference type="Proteomes" id="UP001185737">
    <property type="component" value="Unassembled WGS sequence"/>
</dbReference>
<evidence type="ECO:0000313" key="3">
    <source>
        <dbReference type="Proteomes" id="UP001185737"/>
    </source>
</evidence>
<organism evidence="2 3">
    <name type="scientific">Rhodococcus jostii</name>
    <dbReference type="NCBI Taxonomy" id="132919"/>
    <lineage>
        <taxon>Bacteria</taxon>
        <taxon>Bacillati</taxon>
        <taxon>Actinomycetota</taxon>
        <taxon>Actinomycetes</taxon>
        <taxon>Mycobacteriales</taxon>
        <taxon>Nocardiaceae</taxon>
        <taxon>Rhodococcus</taxon>
    </lineage>
</organism>
<dbReference type="InterPro" id="IPR041492">
    <property type="entry name" value="HAD_2"/>
</dbReference>
<dbReference type="SUPFAM" id="SSF56784">
    <property type="entry name" value="HAD-like"/>
    <property type="match status" value="1"/>
</dbReference>
<dbReference type="PANTHER" id="PTHR18901:SF38">
    <property type="entry name" value="PSEUDOURIDINE-5'-PHOSPHATASE"/>
    <property type="match status" value="1"/>
</dbReference>
<reference evidence="2 3" key="1">
    <citation type="submission" date="2023-10" db="EMBL/GenBank/DDBJ databases">
        <title>Development of a sustainable strategy for remediation of hydrocarbon-contaminated territories based on the waste exchange concept.</title>
        <authorList>
            <person name="Krivoruchko A."/>
        </authorList>
    </citation>
    <scope>NUCLEOTIDE SEQUENCE [LARGE SCALE GENOMIC DNA]</scope>
    <source>
        <strain evidence="2 3">IEGM 60</strain>
    </source>
</reference>
<proteinExistence type="predicted"/>
<dbReference type="Gene3D" id="3.40.50.1000">
    <property type="entry name" value="HAD superfamily/HAD-like"/>
    <property type="match status" value="1"/>
</dbReference>
<gene>
    <name evidence="2" type="ORF">R3Q59_06490</name>
</gene>
<comment type="caution">
    <text evidence="2">The sequence shown here is derived from an EMBL/GenBank/DDBJ whole genome shotgun (WGS) entry which is preliminary data.</text>
</comment>
<protein>
    <submittedName>
        <fullName evidence="2">HAD family phosphatase</fullName>
    </submittedName>
</protein>
<dbReference type="EMBL" id="JAWLKA010000003">
    <property type="protein sequence ID" value="MDV6280145.1"/>
    <property type="molecule type" value="Genomic_DNA"/>
</dbReference>
<dbReference type="Gene3D" id="1.10.150.240">
    <property type="entry name" value="Putative phosphatase, domain 2"/>
    <property type="match status" value="1"/>
</dbReference>
<dbReference type="PANTHER" id="PTHR18901">
    <property type="entry name" value="2-DEOXYGLUCOSE-6-PHOSPHATE PHOSPHATASE 2"/>
    <property type="match status" value="1"/>
</dbReference>
<dbReference type="CDD" id="cd07505">
    <property type="entry name" value="HAD_BPGM-like"/>
    <property type="match status" value="1"/>
</dbReference>
<dbReference type="Pfam" id="PF13419">
    <property type="entry name" value="HAD_2"/>
    <property type="match status" value="1"/>
</dbReference>
<accession>A0ABU4C9B8</accession>
<name>A0ABU4C9B8_RHOJO</name>
<evidence type="ECO:0000313" key="2">
    <source>
        <dbReference type="EMBL" id="MDV6280145.1"/>
    </source>
</evidence>
<keyword evidence="3" id="KW-1185">Reference proteome</keyword>
<feature type="compositionally biased region" description="Polar residues" evidence="1">
    <location>
        <begin position="1"/>
        <end position="11"/>
    </location>
</feature>
<sequence>MTDTGQGTASLQLAGIGLSPPPSTDESRFDEMRDDTNSPLRAVLWDMDGTLVDTEPHWMQAQRRLASEHDVEWTAADAASTVGQPMTVSAGKLQHRGIALPVATIVDMLVDDVATVISREVPWLPGAQRLLGDLAEAGIACGLVTMAYSPVAHRVAAAAPGNVFSTVVAGDDVERESPTPTRTCRRPPRSEFAPRIVWRSRIRSTERSAPNQRECRSWSYPASSPYRPHPGAISPSRWRKSPSTHCAMRTVPHCGTTDGERLTSEDAPRVVINRSNRYPL</sequence>
<feature type="region of interest" description="Disordered" evidence="1">
    <location>
        <begin position="1"/>
        <end position="33"/>
    </location>
</feature>